<comment type="caution">
    <text evidence="2">The sequence shown here is derived from an EMBL/GenBank/DDBJ whole genome shotgun (WGS) entry which is preliminary data.</text>
</comment>
<keyword evidence="1" id="KW-0812">Transmembrane</keyword>
<feature type="transmembrane region" description="Helical" evidence="1">
    <location>
        <begin position="298"/>
        <end position="319"/>
    </location>
</feature>
<dbReference type="OrthoDB" id="2151407at2"/>
<keyword evidence="3" id="KW-1185">Reference proteome</keyword>
<keyword evidence="1" id="KW-0472">Membrane</keyword>
<proteinExistence type="predicted"/>
<name>A0A3D9ZW22_9ACTN</name>
<organism evidence="2 3">
    <name type="scientific">Asanoa ferruginea</name>
    <dbReference type="NCBI Taxonomy" id="53367"/>
    <lineage>
        <taxon>Bacteria</taxon>
        <taxon>Bacillati</taxon>
        <taxon>Actinomycetota</taxon>
        <taxon>Actinomycetes</taxon>
        <taxon>Micromonosporales</taxon>
        <taxon>Micromonosporaceae</taxon>
        <taxon>Asanoa</taxon>
    </lineage>
</organism>
<evidence type="ECO:0000313" key="2">
    <source>
        <dbReference type="EMBL" id="REG01200.1"/>
    </source>
</evidence>
<feature type="transmembrane region" description="Helical" evidence="1">
    <location>
        <begin position="185"/>
        <end position="207"/>
    </location>
</feature>
<sequence length="341" mass="34479">MALFAAGGPAPTQHSTARKIAVTVGGLLVLMVILLSAFALPGVNTAVKDLPIAVSGDGLAPTQVTATLAKADAGAFDVSMVASEQAAQQEILNRDVYGALIVDTDGLTLDTASAASATVATALVPLAQQLGSTLNLPVTVHDIRPLTSDDPKGMGLTAGALPIALGGWLAAMGIIALIVGAWHRLIAAAVFSIGGGFALTGALFAIGTFDTNYWATSAAAMLGIAGTCYFVLGFERLLRGRGIGIAAVVLILLGNPLSGLASAPEMLPHPWGALGQLLPPGATGTLLRNVSFFDGAAITQPIVVLVAWAILGLTAYAVAGRRHQPRHAFDIHMDAATAATG</sequence>
<accession>A0A3D9ZW22</accession>
<dbReference type="AlphaFoldDB" id="A0A3D9ZW22"/>
<keyword evidence="1" id="KW-1133">Transmembrane helix</keyword>
<evidence type="ECO:0000313" key="3">
    <source>
        <dbReference type="Proteomes" id="UP000256913"/>
    </source>
</evidence>
<feature type="transmembrane region" description="Helical" evidence="1">
    <location>
        <begin position="244"/>
        <end position="263"/>
    </location>
</feature>
<dbReference type="Proteomes" id="UP000256913">
    <property type="component" value="Unassembled WGS sequence"/>
</dbReference>
<evidence type="ECO:0000256" key="1">
    <source>
        <dbReference type="SAM" id="Phobius"/>
    </source>
</evidence>
<feature type="transmembrane region" description="Helical" evidence="1">
    <location>
        <begin position="20"/>
        <end position="40"/>
    </location>
</feature>
<feature type="transmembrane region" description="Helical" evidence="1">
    <location>
        <begin position="154"/>
        <end position="178"/>
    </location>
</feature>
<feature type="transmembrane region" description="Helical" evidence="1">
    <location>
        <begin position="213"/>
        <end position="232"/>
    </location>
</feature>
<dbReference type="EMBL" id="QUMQ01000001">
    <property type="protein sequence ID" value="REG01200.1"/>
    <property type="molecule type" value="Genomic_DNA"/>
</dbReference>
<protein>
    <recommendedName>
        <fullName evidence="4">ABC transporter permease</fullName>
    </recommendedName>
</protein>
<reference evidence="2 3" key="1">
    <citation type="submission" date="2018-08" db="EMBL/GenBank/DDBJ databases">
        <title>Sequencing the genomes of 1000 actinobacteria strains.</title>
        <authorList>
            <person name="Klenk H.-P."/>
        </authorList>
    </citation>
    <scope>NUCLEOTIDE SEQUENCE [LARGE SCALE GENOMIC DNA]</scope>
    <source>
        <strain evidence="2 3">DSM 44099</strain>
    </source>
</reference>
<evidence type="ECO:0008006" key="4">
    <source>
        <dbReference type="Google" id="ProtNLM"/>
    </source>
</evidence>
<gene>
    <name evidence="2" type="ORF">DFJ67_7280</name>
</gene>
<dbReference type="RefSeq" id="WP_116073286.1">
    <property type="nucleotide sequence ID" value="NZ_BONB01000008.1"/>
</dbReference>